<reference evidence="3 4" key="1">
    <citation type="journal article" date="2009" name="Nature">
        <title>Evolution of pathogenicity and sexual reproduction in eight Candida genomes.</title>
        <authorList>
            <person name="Butler G."/>
            <person name="Rasmussen M.D."/>
            <person name="Lin M.F."/>
            <person name="Santos M.A."/>
            <person name="Sakthikumar S."/>
            <person name="Munro C.A."/>
            <person name="Rheinbay E."/>
            <person name="Grabherr M."/>
            <person name="Forche A."/>
            <person name="Reedy J.L."/>
            <person name="Agrafioti I."/>
            <person name="Arnaud M.B."/>
            <person name="Bates S."/>
            <person name="Brown A.J."/>
            <person name="Brunke S."/>
            <person name="Costanzo M.C."/>
            <person name="Fitzpatrick D.A."/>
            <person name="de Groot P.W."/>
            <person name="Harris D."/>
            <person name="Hoyer L.L."/>
            <person name="Hube B."/>
            <person name="Klis F.M."/>
            <person name="Kodira C."/>
            <person name="Lennard N."/>
            <person name="Logue M.E."/>
            <person name="Martin R."/>
            <person name="Neiman A.M."/>
            <person name="Nikolaou E."/>
            <person name="Quail M.A."/>
            <person name="Quinn J."/>
            <person name="Santos M.C."/>
            <person name="Schmitzberger F.F."/>
            <person name="Sherlock G."/>
            <person name="Shah P."/>
            <person name="Silverstein K.A."/>
            <person name="Skrzypek M.S."/>
            <person name="Soll D."/>
            <person name="Staggs R."/>
            <person name="Stansfield I."/>
            <person name="Stumpf M.P."/>
            <person name="Sudbery P.E."/>
            <person name="Srikantha T."/>
            <person name="Zeng Q."/>
            <person name="Berman J."/>
            <person name="Berriman M."/>
            <person name="Heitman J."/>
            <person name="Gow N.A."/>
            <person name="Lorenz M.C."/>
            <person name="Birren B.W."/>
            <person name="Kellis M."/>
            <person name="Cuomo C.A."/>
        </authorList>
    </citation>
    <scope>NUCLEOTIDE SEQUENCE [LARGE SCALE GENOMIC DNA]</scope>
    <source>
        <strain evidence="4">ATCC MYA-3404 / T1</strain>
    </source>
</reference>
<dbReference type="HOGENOM" id="CLU_083354_1_0_1"/>
<accession>C5M932</accession>
<evidence type="ECO:0000256" key="1">
    <source>
        <dbReference type="SAM" id="SignalP"/>
    </source>
</evidence>
<evidence type="ECO:0000313" key="3">
    <source>
        <dbReference type="EMBL" id="EER34086.1"/>
    </source>
</evidence>
<feature type="signal peptide" evidence="1">
    <location>
        <begin position="1"/>
        <end position="19"/>
    </location>
</feature>
<dbReference type="AlphaFoldDB" id="C5M932"/>
<dbReference type="EMBL" id="GG692397">
    <property type="protein sequence ID" value="EER34086.1"/>
    <property type="molecule type" value="Genomic_DNA"/>
</dbReference>
<dbReference type="GeneID" id="8299353"/>
<sequence length="174" mass="18833">MKFTSIIATAFALASSVAALKTVKLKTFAYPPPQYPEITGQYVASWHEGAGINYMFVVPEDQAAKFVYDEDSKTLYLDPASVGNPELKYTFSISTGEPGLGDKGTLLNSIVSNKPTEVNIDDLGFITFNGSYGLKAVKNINEPYEYSQKNYALVEIEGNGPDGAVPVFLQAIDA</sequence>
<evidence type="ECO:0000259" key="2">
    <source>
        <dbReference type="Pfam" id="PF25484"/>
    </source>
</evidence>
<protein>
    <recommendedName>
        <fullName evidence="2">DUF7907 domain-containing protein</fullName>
    </recommendedName>
</protein>
<dbReference type="InterPro" id="IPR057229">
    <property type="entry name" value="DUF7907"/>
</dbReference>
<dbReference type="KEGG" id="ctp:CTRG_02904"/>
<organism evidence="3 4">
    <name type="scientific">Candida tropicalis (strain ATCC MYA-3404 / T1)</name>
    <name type="common">Yeast</name>
    <dbReference type="NCBI Taxonomy" id="294747"/>
    <lineage>
        <taxon>Eukaryota</taxon>
        <taxon>Fungi</taxon>
        <taxon>Dikarya</taxon>
        <taxon>Ascomycota</taxon>
        <taxon>Saccharomycotina</taxon>
        <taxon>Pichiomycetes</taxon>
        <taxon>Debaryomycetaceae</taxon>
        <taxon>Candida/Lodderomyces clade</taxon>
        <taxon>Candida</taxon>
    </lineage>
</organism>
<evidence type="ECO:0000313" key="4">
    <source>
        <dbReference type="Proteomes" id="UP000002037"/>
    </source>
</evidence>
<dbReference type="Proteomes" id="UP000002037">
    <property type="component" value="Unassembled WGS sequence"/>
</dbReference>
<dbReference type="RefSeq" id="XP_002548607.1">
    <property type="nucleotide sequence ID" value="XM_002548561.1"/>
</dbReference>
<feature type="chain" id="PRO_5002955096" description="DUF7907 domain-containing protein" evidence="1">
    <location>
        <begin position="20"/>
        <end position="174"/>
    </location>
</feature>
<dbReference type="OrthoDB" id="4018368at2759"/>
<keyword evidence="1" id="KW-0732">Signal</keyword>
<dbReference type="Pfam" id="PF25484">
    <property type="entry name" value="DUF7907"/>
    <property type="match status" value="1"/>
</dbReference>
<proteinExistence type="predicted"/>
<keyword evidence="4" id="KW-1185">Reference proteome</keyword>
<gene>
    <name evidence="3" type="ORF">CTRG_02904</name>
</gene>
<dbReference type="VEuPathDB" id="FungiDB:CTRG_02904"/>
<name>C5M932_CANTT</name>
<feature type="domain" description="DUF7907" evidence="2">
    <location>
        <begin position="22"/>
        <end position="94"/>
    </location>
</feature>